<dbReference type="InterPro" id="IPR018330">
    <property type="entry name" value="RecT_fam"/>
</dbReference>
<comment type="caution">
    <text evidence="1">The sequence shown here is derived from an EMBL/GenBank/DDBJ whole genome shotgun (WGS) entry which is preliminary data.</text>
</comment>
<dbReference type="EMBL" id="VYGV01000006">
    <property type="protein sequence ID" value="NWF45421.1"/>
    <property type="molecule type" value="Genomic_DNA"/>
</dbReference>
<gene>
    <name evidence="1" type="ORF">F3K02_09195</name>
</gene>
<sequence length="300" mass="33333">MSNALLTLTHKLAKRLDMGDGTSLVETLKLTCFRQRGNDIVTDAQMEALLIVAEQYRLNPFTKELFAFADKGAIVPVVSVDGWSRIINENPAFNGLEFRYSDEIVTMPRGKPCPAWCEVVIYRKDRDRPTVVREYLDEVYQAPRGQNAYDGPWQSHTKRFLRHKTLIQGARIAFGFAGIYDEDEAHRIIDAGSIDATTGEITQQKQPERPTLPAYAQADFTKNLPQWAGIVKSGRKTPDELIAMVGTKGVLSEAQKQGIRDLAKSQDVTDAPIKNEVPAEPAMSAAEQEAHAEFLAGLEG</sequence>
<evidence type="ECO:0000313" key="2">
    <source>
        <dbReference type="Proteomes" id="UP000545507"/>
    </source>
</evidence>
<keyword evidence="2" id="KW-1185">Reference proteome</keyword>
<dbReference type="AlphaFoldDB" id="A0A7Y8KXL7"/>
<dbReference type="Proteomes" id="UP000545507">
    <property type="component" value="Unassembled WGS sequence"/>
</dbReference>
<proteinExistence type="predicted"/>
<protein>
    <submittedName>
        <fullName evidence="1">Phage recombination protein Bet</fullName>
    </submittedName>
</protein>
<organism evidence="1 2">
    <name type="scientific">Hydrogenophaga aromaticivorans</name>
    <dbReference type="NCBI Taxonomy" id="2610898"/>
    <lineage>
        <taxon>Bacteria</taxon>
        <taxon>Pseudomonadati</taxon>
        <taxon>Pseudomonadota</taxon>
        <taxon>Betaproteobacteria</taxon>
        <taxon>Burkholderiales</taxon>
        <taxon>Comamonadaceae</taxon>
        <taxon>Hydrogenophaga</taxon>
    </lineage>
</organism>
<name>A0A7Y8KXL7_9BURK</name>
<dbReference type="Pfam" id="PF03837">
    <property type="entry name" value="RecT"/>
    <property type="match status" value="1"/>
</dbReference>
<dbReference type="GO" id="GO:0003677">
    <property type="term" value="F:DNA binding"/>
    <property type="evidence" value="ECO:0007669"/>
    <property type="project" value="InterPro"/>
</dbReference>
<evidence type="ECO:0000313" key="1">
    <source>
        <dbReference type="EMBL" id="NWF45421.1"/>
    </source>
</evidence>
<reference evidence="1 2" key="1">
    <citation type="submission" date="2019-09" db="EMBL/GenBank/DDBJ databases">
        <title>Hydrogenophaga aromatica sp. nov., isolated from a para-xylene-degrading enrichment culture.</title>
        <authorList>
            <person name="Tancsics A."/>
            <person name="Banerjee S."/>
        </authorList>
    </citation>
    <scope>NUCLEOTIDE SEQUENCE [LARGE SCALE GENOMIC DNA]</scope>
    <source>
        <strain evidence="1 2">D2P1</strain>
    </source>
</reference>
<accession>A0A7Y8KXL7</accession>
<dbReference type="GO" id="GO:0006259">
    <property type="term" value="P:DNA metabolic process"/>
    <property type="evidence" value="ECO:0007669"/>
    <property type="project" value="InterPro"/>
</dbReference>